<dbReference type="PANTHER" id="PTHR43162">
    <property type="match status" value="1"/>
</dbReference>
<dbReference type="SUPFAM" id="SSF51735">
    <property type="entry name" value="NAD(P)-binding Rossmann-fold domains"/>
    <property type="match status" value="1"/>
</dbReference>
<keyword evidence="3" id="KW-1185">Reference proteome</keyword>
<dbReference type="Proteomes" id="UP000054560">
    <property type="component" value="Unassembled WGS sequence"/>
</dbReference>
<sequence>MLTILVSAATANTAGTLVHELSQTNSVNVHAFVRDVADPRVSPLAALPNVTLVKGDFDDKDSVDAALKGVDRAFLVSSCFTHDMFERECNFIESAARHSVPVVKVGTATVLTHPGSRTAYGRNHYCIEAFAQVQRYKVVVLRPNWFMDNLLAGVEEVKASGKLSYPCAGDGNKMAMVDPRDVARAAATILLADESKFNEFLQERAIEVHGPEMLSLAEEVQALSDGIGYDVKIQAVPPTALVDVMVSFGMVKVFAEAFCNTILKLNGDIQAENRIVNESSALLTASGWSPKYTVKDWAQSKKIQGAFAR</sequence>
<dbReference type="InterPro" id="IPR036291">
    <property type="entry name" value="NAD(P)-bd_dom_sf"/>
</dbReference>
<reference evidence="2 3" key="1">
    <citation type="submission" date="2011-02" db="EMBL/GenBank/DDBJ databases">
        <title>The Genome Sequence of Sphaeroforma arctica JP610.</title>
        <authorList>
            <consortium name="The Broad Institute Genome Sequencing Platform"/>
            <person name="Russ C."/>
            <person name="Cuomo C."/>
            <person name="Young S.K."/>
            <person name="Zeng Q."/>
            <person name="Gargeya S."/>
            <person name="Alvarado L."/>
            <person name="Berlin A."/>
            <person name="Chapman S.B."/>
            <person name="Chen Z."/>
            <person name="Freedman E."/>
            <person name="Gellesch M."/>
            <person name="Goldberg J."/>
            <person name="Griggs A."/>
            <person name="Gujja S."/>
            <person name="Heilman E."/>
            <person name="Heiman D."/>
            <person name="Howarth C."/>
            <person name="Mehta T."/>
            <person name="Neiman D."/>
            <person name="Pearson M."/>
            <person name="Roberts A."/>
            <person name="Saif S."/>
            <person name="Shea T."/>
            <person name="Shenoy N."/>
            <person name="Sisk P."/>
            <person name="Stolte C."/>
            <person name="Sykes S."/>
            <person name="White J."/>
            <person name="Yandava C."/>
            <person name="Burger G."/>
            <person name="Gray M.W."/>
            <person name="Holland P.W.H."/>
            <person name="King N."/>
            <person name="Lang F.B.F."/>
            <person name="Roger A.J."/>
            <person name="Ruiz-Trillo I."/>
            <person name="Haas B."/>
            <person name="Nusbaum C."/>
            <person name="Birren B."/>
        </authorList>
    </citation>
    <scope>NUCLEOTIDE SEQUENCE [LARGE SCALE GENOMIC DNA]</scope>
    <source>
        <strain evidence="2 3">JP610</strain>
    </source>
</reference>
<dbReference type="eggNOG" id="ENOG502RY9V">
    <property type="taxonomic scope" value="Eukaryota"/>
</dbReference>
<dbReference type="Pfam" id="PF05368">
    <property type="entry name" value="NmrA"/>
    <property type="match status" value="1"/>
</dbReference>
<dbReference type="OrthoDB" id="9997102at2759"/>
<dbReference type="InterPro" id="IPR051604">
    <property type="entry name" value="Ergot_Alk_Oxidoreductase"/>
</dbReference>
<protein>
    <recommendedName>
        <fullName evidence="1">NmrA-like domain-containing protein</fullName>
    </recommendedName>
</protein>
<dbReference type="AlphaFoldDB" id="A0A0L0GEZ0"/>
<evidence type="ECO:0000313" key="3">
    <source>
        <dbReference type="Proteomes" id="UP000054560"/>
    </source>
</evidence>
<dbReference type="Gene3D" id="3.90.25.10">
    <property type="entry name" value="UDP-galactose 4-epimerase, domain 1"/>
    <property type="match status" value="1"/>
</dbReference>
<dbReference type="STRING" id="667725.A0A0L0GEZ0"/>
<organism evidence="2 3">
    <name type="scientific">Sphaeroforma arctica JP610</name>
    <dbReference type="NCBI Taxonomy" id="667725"/>
    <lineage>
        <taxon>Eukaryota</taxon>
        <taxon>Ichthyosporea</taxon>
        <taxon>Ichthyophonida</taxon>
        <taxon>Sphaeroforma</taxon>
    </lineage>
</organism>
<feature type="domain" description="NmrA-like" evidence="1">
    <location>
        <begin position="3"/>
        <end position="258"/>
    </location>
</feature>
<evidence type="ECO:0000313" key="2">
    <source>
        <dbReference type="EMBL" id="KNC87585.1"/>
    </source>
</evidence>
<dbReference type="Gene3D" id="3.40.50.720">
    <property type="entry name" value="NAD(P)-binding Rossmann-like Domain"/>
    <property type="match status" value="1"/>
</dbReference>
<name>A0A0L0GEZ0_9EUKA</name>
<gene>
    <name evidence="2" type="ORF">SARC_00287</name>
</gene>
<evidence type="ECO:0000259" key="1">
    <source>
        <dbReference type="Pfam" id="PF05368"/>
    </source>
</evidence>
<dbReference type="GeneID" id="25900791"/>
<accession>A0A0L0GEZ0</accession>
<dbReference type="PANTHER" id="PTHR43162:SF1">
    <property type="entry name" value="PRESTALK A DIFFERENTIATION PROTEIN A"/>
    <property type="match status" value="1"/>
</dbReference>
<dbReference type="EMBL" id="KQ241604">
    <property type="protein sequence ID" value="KNC87585.1"/>
    <property type="molecule type" value="Genomic_DNA"/>
</dbReference>
<dbReference type="InterPro" id="IPR008030">
    <property type="entry name" value="NmrA-like"/>
</dbReference>
<proteinExistence type="predicted"/>
<dbReference type="RefSeq" id="XP_014161487.1">
    <property type="nucleotide sequence ID" value="XM_014306012.1"/>
</dbReference>